<dbReference type="RefSeq" id="WP_115774758.1">
    <property type="nucleotide sequence ID" value="NZ_PIOC01000028.1"/>
</dbReference>
<protein>
    <submittedName>
        <fullName evidence="2">Uncharacterized protein</fullName>
    </submittedName>
</protein>
<dbReference type="EMBL" id="PIOC01000028">
    <property type="protein sequence ID" value="RDW16128.1"/>
    <property type="molecule type" value="Genomic_DNA"/>
</dbReference>
<evidence type="ECO:0000313" key="2">
    <source>
        <dbReference type="EMBL" id="RDW16128.1"/>
    </source>
</evidence>
<proteinExistence type="predicted"/>
<reference evidence="3" key="1">
    <citation type="submission" date="2017-11" db="EMBL/GenBank/DDBJ databases">
        <authorList>
            <person name="Zhu W."/>
        </authorList>
    </citation>
    <scope>NUCLEOTIDE SEQUENCE [LARGE SCALE GENOMIC DNA]</scope>
    <source>
        <strain evidence="3">CAU 1183</strain>
    </source>
</reference>
<name>A0A3D8PLL1_9BACI</name>
<keyword evidence="1" id="KW-1133">Transmembrane helix</keyword>
<comment type="caution">
    <text evidence="2">The sequence shown here is derived from an EMBL/GenBank/DDBJ whole genome shotgun (WGS) entry which is preliminary data.</text>
</comment>
<keyword evidence="1" id="KW-0812">Transmembrane</keyword>
<evidence type="ECO:0000313" key="3">
    <source>
        <dbReference type="Proteomes" id="UP000257143"/>
    </source>
</evidence>
<keyword evidence="1" id="KW-0472">Membrane</keyword>
<organism evidence="2 3">
    <name type="scientific">Oceanobacillus arenosus</name>
    <dbReference type="NCBI Taxonomy" id="1229153"/>
    <lineage>
        <taxon>Bacteria</taxon>
        <taxon>Bacillati</taxon>
        <taxon>Bacillota</taxon>
        <taxon>Bacilli</taxon>
        <taxon>Bacillales</taxon>
        <taxon>Bacillaceae</taxon>
        <taxon>Oceanobacillus</taxon>
    </lineage>
</organism>
<gene>
    <name evidence="2" type="ORF">CWR48_18250</name>
</gene>
<accession>A0A3D8PLL1</accession>
<sequence length="79" mass="8710">MGTTNVIAKVLYYAGIIIAVLGVILGFVFGRFEYVGKPGIIWGQVFDWALRGVISGLFLIALSEVLKLLENIKNLLIRN</sequence>
<keyword evidence="3" id="KW-1185">Reference proteome</keyword>
<feature type="transmembrane region" description="Helical" evidence="1">
    <location>
        <begin position="49"/>
        <end position="69"/>
    </location>
</feature>
<dbReference type="Proteomes" id="UP000257143">
    <property type="component" value="Unassembled WGS sequence"/>
</dbReference>
<dbReference type="AlphaFoldDB" id="A0A3D8PLL1"/>
<feature type="transmembrane region" description="Helical" evidence="1">
    <location>
        <begin position="12"/>
        <end position="29"/>
    </location>
</feature>
<evidence type="ECO:0000256" key="1">
    <source>
        <dbReference type="SAM" id="Phobius"/>
    </source>
</evidence>